<comment type="caution">
    <text evidence="2">The sequence shown here is derived from an EMBL/GenBank/DDBJ whole genome shotgun (WGS) entry which is preliminary data.</text>
</comment>
<organism evidence="2 3">
    <name type="scientific">Gomphosphaeria aponina SAG 52.96 = DSM 107014</name>
    <dbReference type="NCBI Taxonomy" id="1521640"/>
    <lineage>
        <taxon>Bacteria</taxon>
        <taxon>Bacillati</taxon>
        <taxon>Cyanobacteriota</taxon>
        <taxon>Cyanophyceae</taxon>
        <taxon>Oscillatoriophycideae</taxon>
        <taxon>Chroococcales</taxon>
        <taxon>Gomphosphaeriaceae</taxon>
        <taxon>Gomphosphaeria</taxon>
    </lineage>
</organism>
<dbReference type="EMBL" id="JADQBC010000005">
    <property type="protein sequence ID" value="MBR8826536.1"/>
    <property type="molecule type" value="Genomic_DNA"/>
</dbReference>
<feature type="domain" description="DUF4351" evidence="1">
    <location>
        <begin position="240"/>
        <end position="298"/>
    </location>
</feature>
<accession>A0A941GV35</accession>
<evidence type="ECO:0000313" key="3">
    <source>
        <dbReference type="Proteomes" id="UP000767446"/>
    </source>
</evidence>
<protein>
    <submittedName>
        <fullName evidence="2">Rpn family recombination-promoting nuclease/putative transposase</fullName>
    </submittedName>
</protein>
<evidence type="ECO:0000313" key="2">
    <source>
        <dbReference type="EMBL" id="MBR8826536.1"/>
    </source>
</evidence>
<sequence length="303" mass="35213">MTKKKADIGGKRLISLSPDKWVRWLTQNPNLTVQEIISADFQWVARESDVLLKVNSPQQGDFLILNELQLRYKQNVPQRINAYTALAIEKYNLPVYPVLINIFPNSKVEKIPHCYQSEFMGIKSYQDYKVINLWEIDAKIVFEQELTTLLPFVPILKGGGDEMVVRQAVQFLRNNEQLEELEPLLSFFASFVLSIPLVQQIMRWDMVVLRESPWYQEILKEGLERGEKQGIEQGIEQGLQQGLQQEGIKLVSKLIQRRFGEISSTLMLQLQQLSVEKLENLAEELLDITEIEQVQKWLQENLN</sequence>
<dbReference type="Pfam" id="PF14261">
    <property type="entry name" value="DUF4351"/>
    <property type="match status" value="1"/>
</dbReference>
<gene>
    <name evidence="2" type="ORF">DSM107014_01295</name>
</gene>
<dbReference type="PANTHER" id="PTHR34613">
    <property type="entry name" value="SLL0800 PROTEIN"/>
    <property type="match status" value="1"/>
</dbReference>
<reference evidence="2" key="1">
    <citation type="submission" date="2021-02" db="EMBL/GenBank/DDBJ databases">
        <title>Metagenome analyses of Stigonema ocellatum DSM 106950, Chlorogloea purpurea SAG 13.99 and Gomphosphaeria aponina DSM 107014.</title>
        <authorList>
            <person name="Marter P."/>
            <person name="Huang S."/>
        </authorList>
    </citation>
    <scope>NUCLEOTIDE SEQUENCE</scope>
    <source>
        <strain evidence="2">JP213</strain>
    </source>
</reference>
<dbReference type="InterPro" id="IPR025587">
    <property type="entry name" value="DUF4351"/>
</dbReference>
<proteinExistence type="predicted"/>
<dbReference type="AlphaFoldDB" id="A0A941GV35"/>
<evidence type="ECO:0000259" key="1">
    <source>
        <dbReference type="Pfam" id="PF14261"/>
    </source>
</evidence>
<name>A0A941GV35_9CHRO</name>
<dbReference type="PANTHER" id="PTHR34613:SF1">
    <property type="entry name" value="SLL6017 PROTEIN"/>
    <property type="match status" value="1"/>
</dbReference>
<dbReference type="Proteomes" id="UP000767446">
    <property type="component" value="Unassembled WGS sequence"/>
</dbReference>